<gene>
    <name evidence="2" type="ORF">SNAT2548_LOCUS27777</name>
</gene>
<protein>
    <submittedName>
        <fullName evidence="2">Uncharacterized protein</fullName>
    </submittedName>
</protein>
<reference evidence="2" key="1">
    <citation type="submission" date="2021-02" db="EMBL/GenBank/DDBJ databases">
        <authorList>
            <person name="Dougan E. K."/>
            <person name="Rhodes N."/>
            <person name="Thang M."/>
            <person name="Chan C."/>
        </authorList>
    </citation>
    <scope>NUCLEOTIDE SEQUENCE</scope>
</reference>
<keyword evidence="1" id="KW-0472">Membrane</keyword>
<name>A0A812STF3_9DINO</name>
<evidence type="ECO:0000313" key="3">
    <source>
        <dbReference type="Proteomes" id="UP000604046"/>
    </source>
</evidence>
<evidence type="ECO:0000313" key="2">
    <source>
        <dbReference type="EMBL" id="CAE7495893.1"/>
    </source>
</evidence>
<sequence length="178" mass="19459">MARSLVVLAVALATSFLLPLNFVFPVTPRFAPSISHVALQEKANEKQGPQDFSVAPVPAAFIAMLAGLILGLFAMPQDVEAGTGKLRPYFQLERPAYMQGIDAANAAWRPGEIDFVTRSRLEAAQFPKALQVAAYDSERSREDFDAHGGEARAPVYKHCLEELEREKAIMAKAPTKAF</sequence>
<keyword evidence="1" id="KW-1133">Transmembrane helix</keyword>
<evidence type="ECO:0000256" key="1">
    <source>
        <dbReference type="SAM" id="Phobius"/>
    </source>
</evidence>
<dbReference type="EMBL" id="CAJNDS010002489">
    <property type="protein sequence ID" value="CAE7495893.1"/>
    <property type="molecule type" value="Genomic_DNA"/>
</dbReference>
<proteinExistence type="predicted"/>
<feature type="transmembrane region" description="Helical" evidence="1">
    <location>
        <begin position="52"/>
        <end position="75"/>
    </location>
</feature>
<accession>A0A812STF3</accession>
<dbReference type="Proteomes" id="UP000604046">
    <property type="component" value="Unassembled WGS sequence"/>
</dbReference>
<dbReference type="AlphaFoldDB" id="A0A812STF3"/>
<keyword evidence="3" id="KW-1185">Reference proteome</keyword>
<dbReference type="OrthoDB" id="419348at2759"/>
<comment type="caution">
    <text evidence="2">The sequence shown here is derived from an EMBL/GenBank/DDBJ whole genome shotgun (WGS) entry which is preliminary data.</text>
</comment>
<keyword evidence="1" id="KW-0812">Transmembrane</keyword>
<organism evidence="2 3">
    <name type="scientific">Symbiodinium natans</name>
    <dbReference type="NCBI Taxonomy" id="878477"/>
    <lineage>
        <taxon>Eukaryota</taxon>
        <taxon>Sar</taxon>
        <taxon>Alveolata</taxon>
        <taxon>Dinophyceae</taxon>
        <taxon>Suessiales</taxon>
        <taxon>Symbiodiniaceae</taxon>
        <taxon>Symbiodinium</taxon>
    </lineage>
</organism>